<proteinExistence type="inferred from homology"/>
<dbReference type="EMBL" id="CAUYUE010000013">
    <property type="protein sequence ID" value="CAK0785689.1"/>
    <property type="molecule type" value="Genomic_DNA"/>
</dbReference>
<dbReference type="Pfam" id="PF01625">
    <property type="entry name" value="PMSR"/>
    <property type="match status" value="1"/>
</dbReference>
<dbReference type="InterPro" id="IPR036509">
    <property type="entry name" value="Met_Sox_Rdtase_MsrA_sf"/>
</dbReference>
<evidence type="ECO:0000256" key="4">
    <source>
        <dbReference type="ARBA" id="ARBA00030643"/>
    </source>
</evidence>
<dbReference type="AlphaFoldDB" id="A0AAV1II79"/>
<gene>
    <name evidence="6" type="ORF">CVIRNUC_008900</name>
</gene>
<dbReference type="EC" id="1.8.4.11" evidence="2"/>
<evidence type="ECO:0000256" key="1">
    <source>
        <dbReference type="ARBA" id="ARBA00005591"/>
    </source>
</evidence>
<comment type="similarity">
    <text evidence="1">Belongs to the MsrA Met sulfoxide reductase family.</text>
</comment>
<keyword evidence="7" id="KW-1185">Reference proteome</keyword>
<evidence type="ECO:0000259" key="5">
    <source>
        <dbReference type="Pfam" id="PF01625"/>
    </source>
</evidence>
<dbReference type="Gene3D" id="3.30.1060.10">
    <property type="entry name" value="Peptide methionine sulphoxide reductase MsrA"/>
    <property type="match status" value="1"/>
</dbReference>
<comment type="caution">
    <text evidence="6">The sequence shown here is derived from an EMBL/GenBank/DDBJ whole genome shotgun (WGS) entry which is preliminary data.</text>
</comment>
<keyword evidence="3" id="KW-0560">Oxidoreductase</keyword>
<organism evidence="6 7">
    <name type="scientific">Coccomyxa viridis</name>
    <dbReference type="NCBI Taxonomy" id="1274662"/>
    <lineage>
        <taxon>Eukaryota</taxon>
        <taxon>Viridiplantae</taxon>
        <taxon>Chlorophyta</taxon>
        <taxon>core chlorophytes</taxon>
        <taxon>Trebouxiophyceae</taxon>
        <taxon>Trebouxiophyceae incertae sedis</taxon>
        <taxon>Coccomyxaceae</taxon>
        <taxon>Coccomyxa</taxon>
    </lineage>
</organism>
<reference evidence="6 7" key="1">
    <citation type="submission" date="2023-10" db="EMBL/GenBank/DDBJ databases">
        <authorList>
            <person name="Maclean D."/>
            <person name="Macfadyen A."/>
        </authorList>
    </citation>
    <scope>NUCLEOTIDE SEQUENCE [LARGE SCALE GENOMIC DNA]</scope>
</reference>
<evidence type="ECO:0000313" key="7">
    <source>
        <dbReference type="Proteomes" id="UP001314263"/>
    </source>
</evidence>
<accession>A0AAV1II79</accession>
<evidence type="ECO:0000256" key="3">
    <source>
        <dbReference type="ARBA" id="ARBA00023002"/>
    </source>
</evidence>
<dbReference type="Proteomes" id="UP001314263">
    <property type="component" value="Unassembled WGS sequence"/>
</dbReference>
<dbReference type="SUPFAM" id="SSF55068">
    <property type="entry name" value="Peptide methionine sulfoxide reductase"/>
    <property type="match status" value="1"/>
</dbReference>
<dbReference type="GO" id="GO:0008113">
    <property type="term" value="F:peptide-methionine (S)-S-oxide reductase activity"/>
    <property type="evidence" value="ECO:0007669"/>
    <property type="project" value="UniProtKB-EC"/>
</dbReference>
<evidence type="ECO:0000256" key="2">
    <source>
        <dbReference type="ARBA" id="ARBA00012502"/>
    </source>
</evidence>
<feature type="domain" description="Peptide methionine sulphoxide reductase MsrA" evidence="5">
    <location>
        <begin position="111"/>
        <end position="224"/>
    </location>
</feature>
<dbReference type="InterPro" id="IPR002569">
    <property type="entry name" value="Met_Sox_Rdtase_MsrA_dom"/>
</dbReference>
<evidence type="ECO:0000313" key="6">
    <source>
        <dbReference type="EMBL" id="CAK0785689.1"/>
    </source>
</evidence>
<protein>
    <recommendedName>
        <fullName evidence="2">peptide-methionine (S)-S-oxide reductase</fullName>
        <ecNumber evidence="2">1.8.4.11</ecNumber>
    </recommendedName>
    <alternativeName>
        <fullName evidence="4">Peptide-methionine (S)-S-oxide reductase</fullName>
    </alternativeName>
</protein>
<sequence length="327" mass="35679">MRQVCIAHQRSLLLPPCGQLMVPRAFTSRLSQARAPSILSRNIPTRNTMICRVHMDSSTNRVKLVKLASSRAAAAVLALLAVTCQGRAVALDPKSAAISSDASSSGAPMPIYFGNGCFWGRQKDYIDAEKAMGRSQADLSAVVGYAGGQQKGPQGQVCYYSGPQDALYEKLGHAEVVQVELDGSKAQQEMQKYADVYFGQFRKTPFGMLRLDPQDAGPGYRNVIGIPGGITSPLFRVLQERNVHGMKLIEGEGNTYDSRGKALEGDRFNTVFIVDSNKLPFYQAEKYHQFHDGIGVPFPASYHGLKADLERSGKIQATGCPESSFFF</sequence>
<name>A0AAV1II79_9CHLO</name>